<dbReference type="EMBL" id="JYIV01000026">
    <property type="protein sequence ID" value="KJL22253.1"/>
    <property type="molecule type" value="Genomic_DNA"/>
</dbReference>
<protein>
    <submittedName>
        <fullName evidence="2">Uncharacterized protein</fullName>
    </submittedName>
</protein>
<proteinExistence type="predicted"/>
<gene>
    <name evidence="2" type="ORF">RN51_02133</name>
</gene>
<keyword evidence="1" id="KW-0812">Transmembrane</keyword>
<dbReference type="Gene3D" id="6.10.250.2700">
    <property type="match status" value="1"/>
</dbReference>
<dbReference type="PATRIC" id="fig|82380.10.peg.2144"/>
<dbReference type="Proteomes" id="UP000033725">
    <property type="component" value="Unassembled WGS sequence"/>
</dbReference>
<reference evidence="2 3" key="1">
    <citation type="submission" date="2015-02" db="EMBL/GenBank/DDBJ databases">
        <title>Draft genome sequences of ten Microbacterium spp. with emphasis on heavy metal contaminated environments.</title>
        <authorList>
            <person name="Corretto E."/>
        </authorList>
    </citation>
    <scope>NUCLEOTIDE SEQUENCE [LARGE SCALE GENOMIC DNA]</scope>
    <source>
        <strain evidence="2 3">BEL163</strain>
    </source>
</reference>
<evidence type="ECO:0000313" key="2">
    <source>
        <dbReference type="EMBL" id="KJL22253.1"/>
    </source>
</evidence>
<name>A0A0F0KN15_9MICO</name>
<feature type="transmembrane region" description="Helical" evidence="1">
    <location>
        <begin position="12"/>
        <end position="32"/>
    </location>
</feature>
<accession>A0A0F0KN15</accession>
<evidence type="ECO:0000256" key="1">
    <source>
        <dbReference type="SAM" id="Phobius"/>
    </source>
</evidence>
<evidence type="ECO:0000313" key="3">
    <source>
        <dbReference type="Proteomes" id="UP000033725"/>
    </source>
</evidence>
<sequence length="117" mass="13431">MLGMTEPQVWTLIGVFAAGMFGTITLISTMFLRTMQNGFEGVRTEMRNEFASVRTEMRNEFASVRTEFRNEFASVRTETGSEFAGVRTEIRAVHERMDHLDRDVSAIYRHIFGIDRG</sequence>
<organism evidence="2 3">
    <name type="scientific">Microbacterium oxydans</name>
    <dbReference type="NCBI Taxonomy" id="82380"/>
    <lineage>
        <taxon>Bacteria</taxon>
        <taxon>Bacillati</taxon>
        <taxon>Actinomycetota</taxon>
        <taxon>Actinomycetes</taxon>
        <taxon>Micrococcales</taxon>
        <taxon>Microbacteriaceae</taxon>
        <taxon>Microbacterium</taxon>
    </lineage>
</organism>
<dbReference type="AlphaFoldDB" id="A0A0F0KN15"/>
<comment type="caution">
    <text evidence="2">The sequence shown here is derived from an EMBL/GenBank/DDBJ whole genome shotgun (WGS) entry which is preliminary data.</text>
</comment>
<keyword evidence="1" id="KW-1133">Transmembrane helix</keyword>
<keyword evidence="1" id="KW-0472">Membrane</keyword>